<dbReference type="SUPFAM" id="SSF143120">
    <property type="entry name" value="YefM-like"/>
    <property type="match status" value="1"/>
</dbReference>
<accession>A0ABR5Q3K7</accession>
<sequence>MIGYVMNITSSTVLRNDYTKISSLAHESNEPIYITKNGEGDIVVLSIEAFEGLKTQLEQKAMILEAEARRLAGEESYSIDEVETMLNEMFRDAKA</sequence>
<evidence type="ECO:0000313" key="5">
    <source>
        <dbReference type="Proteomes" id="UP000051927"/>
    </source>
</evidence>
<dbReference type="Pfam" id="PF02604">
    <property type="entry name" value="PhdYeFM_antitox"/>
    <property type="match status" value="1"/>
</dbReference>
<evidence type="ECO:0000313" key="4">
    <source>
        <dbReference type="EMBL" id="KRO02840.1"/>
    </source>
</evidence>
<feature type="coiled-coil region" evidence="3">
    <location>
        <begin position="47"/>
        <end position="74"/>
    </location>
</feature>
<comment type="caution">
    <text evidence="4">The sequence shown here is derived from an EMBL/GenBank/DDBJ whole genome shotgun (WGS) entry which is preliminary data.</text>
</comment>
<organism evidence="4 5">
    <name type="scientific">Lancefieldella rimae</name>
    <dbReference type="NCBI Taxonomy" id="1383"/>
    <lineage>
        <taxon>Bacteria</taxon>
        <taxon>Bacillati</taxon>
        <taxon>Actinomycetota</taxon>
        <taxon>Coriobacteriia</taxon>
        <taxon>Coriobacteriales</taxon>
        <taxon>Atopobiaceae</taxon>
        <taxon>Lancefieldella</taxon>
    </lineage>
</organism>
<protein>
    <recommendedName>
        <fullName evidence="2">Antitoxin</fullName>
    </recommendedName>
</protein>
<proteinExistence type="inferred from homology"/>
<reference evidence="4 5" key="1">
    <citation type="journal article" date="2015" name="Genome Announc.">
        <title>Expanding the biotechnology potential of lactobacilli through comparative genomics of 213 strains and associated genera.</title>
        <authorList>
            <person name="Sun Z."/>
            <person name="Harris H.M."/>
            <person name="McCann A."/>
            <person name="Guo C."/>
            <person name="Argimon S."/>
            <person name="Zhang W."/>
            <person name="Yang X."/>
            <person name="Jeffery I.B."/>
            <person name="Cooney J.C."/>
            <person name="Kagawa T.F."/>
            <person name="Liu W."/>
            <person name="Song Y."/>
            <person name="Salvetti E."/>
            <person name="Wrobel A."/>
            <person name="Rasinkangas P."/>
            <person name="Parkhill J."/>
            <person name="Rea M.C."/>
            <person name="O'Sullivan O."/>
            <person name="Ritari J."/>
            <person name="Douillard F.P."/>
            <person name="Paul Ross R."/>
            <person name="Yang R."/>
            <person name="Briner A.E."/>
            <person name="Felis G.E."/>
            <person name="de Vos W.M."/>
            <person name="Barrangou R."/>
            <person name="Klaenhammer T.R."/>
            <person name="Caufield P.W."/>
            <person name="Cui Y."/>
            <person name="Zhang H."/>
            <person name="O'Toole P.W."/>
        </authorList>
    </citation>
    <scope>NUCLEOTIDE SEQUENCE [LARGE SCALE GENOMIC DNA]</scope>
    <source>
        <strain evidence="4 5">DSM 7090</strain>
    </source>
</reference>
<gene>
    <name evidence="4" type="ORF">IV60_GL000001</name>
</gene>
<dbReference type="InterPro" id="IPR036165">
    <property type="entry name" value="YefM-like_sf"/>
</dbReference>
<name>A0ABR5Q3K7_9ACTN</name>
<dbReference type="Gene3D" id="3.40.1620.10">
    <property type="entry name" value="YefM-like domain"/>
    <property type="match status" value="1"/>
</dbReference>
<evidence type="ECO:0000256" key="1">
    <source>
        <dbReference type="ARBA" id="ARBA00009981"/>
    </source>
</evidence>
<comment type="similarity">
    <text evidence="1 2">Belongs to the phD/YefM antitoxin family.</text>
</comment>
<dbReference type="InterPro" id="IPR006442">
    <property type="entry name" value="Antitoxin_Phd/YefM"/>
</dbReference>
<evidence type="ECO:0000256" key="2">
    <source>
        <dbReference type="RuleBase" id="RU362080"/>
    </source>
</evidence>
<dbReference type="Proteomes" id="UP000051927">
    <property type="component" value="Unassembled WGS sequence"/>
</dbReference>
<comment type="function">
    <text evidence="2">Antitoxin component of a type II toxin-antitoxin (TA) system.</text>
</comment>
<keyword evidence="5" id="KW-1185">Reference proteome</keyword>
<dbReference type="NCBIfam" id="TIGR01552">
    <property type="entry name" value="phd_fam"/>
    <property type="match status" value="1"/>
</dbReference>
<keyword evidence="3" id="KW-0175">Coiled coil</keyword>
<evidence type="ECO:0000256" key="3">
    <source>
        <dbReference type="SAM" id="Coils"/>
    </source>
</evidence>
<dbReference type="EMBL" id="JQCP01000001">
    <property type="protein sequence ID" value="KRO02840.1"/>
    <property type="molecule type" value="Genomic_DNA"/>
</dbReference>